<dbReference type="PANTHER" id="PTHR37176:SF1">
    <property type="entry name" value="PROTEIN DOUBLE-STRAND BREAK FORMATION"/>
    <property type="match status" value="1"/>
</dbReference>
<keyword evidence="2" id="KW-1185">Reference proteome</keyword>
<name>A0AAN8VWZ3_9MAGN</name>
<comment type="caution">
    <text evidence="1">The sequence shown here is derived from an EMBL/GenBank/DDBJ whole genome shotgun (WGS) entry which is preliminary data.</text>
</comment>
<accession>A0AAN8VWZ3</accession>
<dbReference type="GO" id="GO:0042138">
    <property type="term" value="P:meiotic DNA double-strand break formation"/>
    <property type="evidence" value="ECO:0007669"/>
    <property type="project" value="InterPro"/>
</dbReference>
<dbReference type="Proteomes" id="UP001370490">
    <property type="component" value="Unassembled WGS sequence"/>
</dbReference>
<feature type="non-terminal residue" evidence="1">
    <location>
        <position position="1"/>
    </location>
</feature>
<evidence type="ECO:0000313" key="2">
    <source>
        <dbReference type="Proteomes" id="UP001370490"/>
    </source>
</evidence>
<proteinExistence type="predicted"/>
<dbReference type="InterPro" id="IPR044969">
    <property type="entry name" value="DFO"/>
</dbReference>
<organism evidence="1 2">
    <name type="scientific">Dillenia turbinata</name>
    <dbReference type="NCBI Taxonomy" id="194707"/>
    <lineage>
        <taxon>Eukaryota</taxon>
        <taxon>Viridiplantae</taxon>
        <taxon>Streptophyta</taxon>
        <taxon>Embryophyta</taxon>
        <taxon>Tracheophyta</taxon>
        <taxon>Spermatophyta</taxon>
        <taxon>Magnoliopsida</taxon>
        <taxon>eudicotyledons</taxon>
        <taxon>Gunneridae</taxon>
        <taxon>Pentapetalae</taxon>
        <taxon>Dilleniales</taxon>
        <taxon>Dilleniaceae</taxon>
        <taxon>Dillenia</taxon>
    </lineage>
</organism>
<evidence type="ECO:0000313" key="1">
    <source>
        <dbReference type="EMBL" id="KAK6935683.1"/>
    </source>
</evidence>
<dbReference type="EMBL" id="JBAMMX010000007">
    <property type="protein sequence ID" value="KAK6935683.1"/>
    <property type="molecule type" value="Genomic_DNA"/>
</dbReference>
<sequence>SCLALRYEALTLRDIKSSTHSWLQVLYVEWLTFAEHSPDSGFYSIAGKACENALSCLLGDDTADPKAHDGREKVQAGERIKHIKDISSALAASHSASYLKHNILHI</sequence>
<dbReference type="PANTHER" id="PTHR37176">
    <property type="entry name" value="F10K1.23"/>
    <property type="match status" value="1"/>
</dbReference>
<reference evidence="1 2" key="1">
    <citation type="submission" date="2023-12" db="EMBL/GenBank/DDBJ databases">
        <title>A high-quality genome assembly for Dillenia turbinata (Dilleniales).</title>
        <authorList>
            <person name="Chanderbali A."/>
        </authorList>
    </citation>
    <scope>NUCLEOTIDE SEQUENCE [LARGE SCALE GENOMIC DNA]</scope>
    <source>
        <strain evidence="1">LSX21</strain>
        <tissue evidence="1">Leaf</tissue>
    </source>
</reference>
<gene>
    <name evidence="1" type="ORF">RJ641_032713</name>
</gene>
<dbReference type="AlphaFoldDB" id="A0AAN8VWZ3"/>
<protein>
    <submittedName>
        <fullName evidence="1">Uncharacterized protein</fullName>
    </submittedName>
</protein>